<protein>
    <submittedName>
        <fullName evidence="1">Uncharacterized protein</fullName>
    </submittedName>
</protein>
<evidence type="ECO:0000313" key="1">
    <source>
        <dbReference type="EMBL" id="CAI5725821.1"/>
    </source>
</evidence>
<dbReference type="AlphaFoldDB" id="A0AAV0TT63"/>
<proteinExistence type="predicted"/>
<sequence length="121" mass="14020">MGRKDDDEEYVMYTIVTCPATDELPAATAKIKIPNDFSEDLDEELWSLTERRDETIQALSRQLKELVRLLAELPMSTKVIPEVQKFRFFKRAMPKDSHDKVAAADDHCDKLTALVLYFERL</sequence>
<gene>
    <name evidence="1" type="ORF">HBR001_LOCUS3696</name>
</gene>
<dbReference type="EMBL" id="CANTFL010000617">
    <property type="protein sequence ID" value="CAI5725821.1"/>
    <property type="molecule type" value="Genomic_DNA"/>
</dbReference>
<organism evidence="1 2">
    <name type="scientific">Hyaloperonospora brassicae</name>
    <name type="common">Brassica downy mildew</name>
    <name type="synonym">Peronospora brassicae</name>
    <dbReference type="NCBI Taxonomy" id="162125"/>
    <lineage>
        <taxon>Eukaryota</taxon>
        <taxon>Sar</taxon>
        <taxon>Stramenopiles</taxon>
        <taxon>Oomycota</taxon>
        <taxon>Peronosporomycetes</taxon>
        <taxon>Peronosporales</taxon>
        <taxon>Peronosporaceae</taxon>
        <taxon>Hyaloperonospora</taxon>
    </lineage>
</organism>
<accession>A0AAV0TT63</accession>
<comment type="caution">
    <text evidence="1">The sequence shown here is derived from an EMBL/GenBank/DDBJ whole genome shotgun (WGS) entry which is preliminary data.</text>
</comment>
<dbReference type="Proteomes" id="UP001162031">
    <property type="component" value="Unassembled WGS sequence"/>
</dbReference>
<keyword evidence="2" id="KW-1185">Reference proteome</keyword>
<reference evidence="1" key="1">
    <citation type="submission" date="2022-12" db="EMBL/GenBank/DDBJ databases">
        <authorList>
            <person name="Webb A."/>
        </authorList>
    </citation>
    <scope>NUCLEOTIDE SEQUENCE</scope>
    <source>
        <strain evidence="1">Hp1</strain>
    </source>
</reference>
<name>A0AAV0TT63_HYABA</name>
<evidence type="ECO:0000313" key="2">
    <source>
        <dbReference type="Proteomes" id="UP001162031"/>
    </source>
</evidence>